<feature type="domain" description="Peptidase M20 dimerisation" evidence="4">
    <location>
        <begin position="211"/>
        <end position="368"/>
    </location>
</feature>
<accession>A0A7S4PJQ6</accession>
<dbReference type="Pfam" id="PF01546">
    <property type="entry name" value="Peptidase_M20"/>
    <property type="match status" value="1"/>
</dbReference>
<dbReference type="PANTHER" id="PTHR43270">
    <property type="entry name" value="BETA-ALA-HIS DIPEPTIDASE"/>
    <property type="match status" value="1"/>
</dbReference>
<dbReference type="PANTHER" id="PTHR43270:SF4">
    <property type="entry name" value="CARNOSINE DIPEPTIDASE 2, ISOFORM A"/>
    <property type="match status" value="1"/>
</dbReference>
<evidence type="ECO:0000259" key="4">
    <source>
        <dbReference type="Pfam" id="PF07687"/>
    </source>
</evidence>
<dbReference type="Gene3D" id="3.30.70.360">
    <property type="match status" value="1"/>
</dbReference>
<dbReference type="InterPro" id="IPR011650">
    <property type="entry name" value="Peptidase_M20_dimer"/>
</dbReference>
<reference evidence="5" key="1">
    <citation type="submission" date="2021-01" db="EMBL/GenBank/DDBJ databases">
        <authorList>
            <person name="Corre E."/>
            <person name="Pelletier E."/>
            <person name="Niang G."/>
            <person name="Scheremetjew M."/>
            <person name="Finn R."/>
            <person name="Kale V."/>
            <person name="Holt S."/>
            <person name="Cochrane G."/>
            <person name="Meng A."/>
            <person name="Brown T."/>
            <person name="Cohen L."/>
        </authorList>
    </citation>
    <scope>NUCLEOTIDE SEQUENCE</scope>
    <source>
        <strain evidence="5">SoJaBio B1-5/56/2</strain>
    </source>
</reference>
<dbReference type="GO" id="GO:0046872">
    <property type="term" value="F:metal ion binding"/>
    <property type="evidence" value="ECO:0007669"/>
    <property type="project" value="UniProtKB-KW"/>
</dbReference>
<dbReference type="GO" id="GO:0006508">
    <property type="term" value="P:proteolysis"/>
    <property type="evidence" value="ECO:0007669"/>
    <property type="project" value="UniProtKB-KW"/>
</dbReference>
<evidence type="ECO:0000256" key="2">
    <source>
        <dbReference type="ARBA" id="ARBA00022723"/>
    </source>
</evidence>
<proteinExistence type="predicted"/>
<dbReference type="GO" id="GO:0008233">
    <property type="term" value="F:peptidase activity"/>
    <property type="evidence" value="ECO:0007669"/>
    <property type="project" value="UniProtKB-KW"/>
</dbReference>
<protein>
    <recommendedName>
        <fullName evidence="4">Peptidase M20 dimerisation domain-containing protein</fullName>
    </recommendedName>
</protein>
<keyword evidence="2" id="KW-0479">Metal-binding</keyword>
<evidence type="ECO:0000313" key="5">
    <source>
        <dbReference type="EMBL" id="CAE2336952.1"/>
    </source>
</evidence>
<dbReference type="InterPro" id="IPR051458">
    <property type="entry name" value="Cyt/Met_Dipeptidase"/>
</dbReference>
<dbReference type="AlphaFoldDB" id="A0A7S4PJQ6"/>
<evidence type="ECO:0000256" key="3">
    <source>
        <dbReference type="ARBA" id="ARBA00022801"/>
    </source>
</evidence>
<dbReference type="EMBL" id="HBKR01037645">
    <property type="protein sequence ID" value="CAE2336952.1"/>
    <property type="molecule type" value="Transcribed_RNA"/>
</dbReference>
<keyword evidence="3" id="KW-0378">Hydrolase</keyword>
<dbReference type="Pfam" id="PF07687">
    <property type="entry name" value="M20_dimer"/>
    <property type="match status" value="1"/>
</dbReference>
<dbReference type="SUPFAM" id="SSF53187">
    <property type="entry name" value="Zn-dependent exopeptidases"/>
    <property type="match status" value="1"/>
</dbReference>
<dbReference type="Gene3D" id="3.40.630.10">
    <property type="entry name" value="Zn peptidases"/>
    <property type="match status" value="1"/>
</dbReference>
<organism evidence="5">
    <name type="scientific">Paramoeba aestuarina</name>
    <dbReference type="NCBI Taxonomy" id="180227"/>
    <lineage>
        <taxon>Eukaryota</taxon>
        <taxon>Amoebozoa</taxon>
        <taxon>Discosea</taxon>
        <taxon>Flabellinia</taxon>
        <taxon>Dactylopodida</taxon>
        <taxon>Paramoebidae</taxon>
        <taxon>Paramoeba</taxon>
    </lineage>
</organism>
<evidence type="ECO:0000256" key="1">
    <source>
        <dbReference type="ARBA" id="ARBA00022670"/>
    </source>
</evidence>
<gene>
    <name evidence="5" type="ORF">NAES01612_LOCUS24573</name>
</gene>
<dbReference type="InterPro" id="IPR002933">
    <property type="entry name" value="Peptidase_M20"/>
</dbReference>
<keyword evidence="1" id="KW-0645">Protease</keyword>
<sequence>MAAQLDCAKLSDFVEGVWKESTVDTIAKYIEIPNQSPLFDPEWDTNGYQEQAVDLLVDWAKKQNVPDLSIEVVKLEGRTPLIFMEAPATKEGAGTVLLYGHMDKQPPLTDDWEPDLGPYKPVIRDGKLYGRGGADDGYAIFSCVTAIKGLKEQNVPHGRMVIIIEGCEESGSRDLPIYVDHLKDRIGTPSLVVCLDSGCGTYDQFWLTSSLRGIVVGELRVDILTEGIHSGYASGIAPDSFRILRDTLDKIENKETGEIICPGCEEGIPEESRKMAEEAAEALGDTVWNVMPFVKGAGPLQTRSNADHLLSKTWRAALSITGIEGLPTLESAGNVLRPYTTATLSMRLPPNVDNKKASAALKEALEADPPYNAKVTFKINKAATGWMAPPLAPWLKDTINNASKTFYDGKPFLVIGEGGSIPFMGMLHSKFPDAQFVIAGVLGPNSNAHGPNEFMHIQMSANVTKCVAFVLSEHANQ</sequence>
<name>A0A7S4PJQ6_9EUKA</name>